<reference evidence="2" key="2">
    <citation type="submission" date="2023-05" db="EMBL/GenBank/DDBJ databases">
        <authorList>
            <consortium name="Lawrence Berkeley National Laboratory"/>
            <person name="Steindorff A."/>
            <person name="Hensen N."/>
            <person name="Bonometti L."/>
            <person name="Westerberg I."/>
            <person name="Brannstrom I.O."/>
            <person name="Guillou S."/>
            <person name="Cros-Aarteil S."/>
            <person name="Calhoun S."/>
            <person name="Haridas S."/>
            <person name="Kuo A."/>
            <person name="Mondo S."/>
            <person name="Pangilinan J."/>
            <person name="Riley R."/>
            <person name="Labutti K."/>
            <person name="Andreopoulos B."/>
            <person name="Lipzen A."/>
            <person name="Chen C."/>
            <person name="Yanf M."/>
            <person name="Daum C."/>
            <person name="Ng V."/>
            <person name="Clum A."/>
            <person name="Ohm R."/>
            <person name="Martin F."/>
            <person name="Silar P."/>
            <person name="Natvig D."/>
            <person name="Lalanne C."/>
            <person name="Gautier V."/>
            <person name="Ament-Velasquez S.L."/>
            <person name="Kruys A."/>
            <person name="Hutchinson M.I."/>
            <person name="Powell A.J."/>
            <person name="Barry K."/>
            <person name="Miller A.N."/>
            <person name="Grigoriev I.V."/>
            <person name="Debuchy R."/>
            <person name="Gladieux P."/>
            <person name="Thoren M.H."/>
            <person name="Johannesson H."/>
        </authorList>
    </citation>
    <scope>NUCLEOTIDE SEQUENCE</scope>
    <source>
        <strain evidence="2">CBS 103.79</strain>
    </source>
</reference>
<sequence length="117" mass="11998">MHLATATTVLLAAIATHLSHAAETSAATDIPRACKAMCAVVTLSTTNTCGANAAADGKHQGLRRAAGEKVKVTNVGARSIAALCAACIGKRRPEVLQCPVGNGQWHADGSQSAHWQQ</sequence>
<evidence type="ECO:0000313" key="3">
    <source>
        <dbReference type="Proteomes" id="UP001303889"/>
    </source>
</evidence>
<gene>
    <name evidence="2" type="ORF">C8A05DRAFT_36571</name>
</gene>
<evidence type="ECO:0000256" key="1">
    <source>
        <dbReference type="SAM" id="SignalP"/>
    </source>
</evidence>
<keyword evidence="1" id="KW-0732">Signal</keyword>
<evidence type="ECO:0000313" key="2">
    <source>
        <dbReference type="EMBL" id="KAK3899803.1"/>
    </source>
</evidence>
<feature type="signal peptide" evidence="1">
    <location>
        <begin position="1"/>
        <end position="21"/>
    </location>
</feature>
<keyword evidence="3" id="KW-1185">Reference proteome</keyword>
<protein>
    <recommendedName>
        <fullName evidence="4">Secreted protein</fullName>
    </recommendedName>
</protein>
<accession>A0AAN6MGQ5</accession>
<name>A0AAN6MGQ5_9PEZI</name>
<proteinExistence type="predicted"/>
<dbReference type="Proteomes" id="UP001303889">
    <property type="component" value="Unassembled WGS sequence"/>
</dbReference>
<dbReference type="EMBL" id="MU855738">
    <property type="protein sequence ID" value="KAK3899803.1"/>
    <property type="molecule type" value="Genomic_DNA"/>
</dbReference>
<reference evidence="2" key="1">
    <citation type="journal article" date="2023" name="Mol. Phylogenet. Evol.">
        <title>Genome-scale phylogeny and comparative genomics of the fungal order Sordariales.</title>
        <authorList>
            <person name="Hensen N."/>
            <person name="Bonometti L."/>
            <person name="Westerberg I."/>
            <person name="Brannstrom I.O."/>
            <person name="Guillou S."/>
            <person name="Cros-Aarteil S."/>
            <person name="Calhoun S."/>
            <person name="Haridas S."/>
            <person name="Kuo A."/>
            <person name="Mondo S."/>
            <person name="Pangilinan J."/>
            <person name="Riley R."/>
            <person name="LaButti K."/>
            <person name="Andreopoulos B."/>
            <person name="Lipzen A."/>
            <person name="Chen C."/>
            <person name="Yan M."/>
            <person name="Daum C."/>
            <person name="Ng V."/>
            <person name="Clum A."/>
            <person name="Steindorff A."/>
            <person name="Ohm R.A."/>
            <person name="Martin F."/>
            <person name="Silar P."/>
            <person name="Natvig D.O."/>
            <person name="Lalanne C."/>
            <person name="Gautier V."/>
            <person name="Ament-Velasquez S.L."/>
            <person name="Kruys A."/>
            <person name="Hutchinson M.I."/>
            <person name="Powell A.J."/>
            <person name="Barry K."/>
            <person name="Miller A.N."/>
            <person name="Grigoriev I.V."/>
            <person name="Debuchy R."/>
            <person name="Gladieux P."/>
            <person name="Hiltunen Thoren M."/>
            <person name="Johannesson H."/>
        </authorList>
    </citation>
    <scope>NUCLEOTIDE SEQUENCE</scope>
    <source>
        <strain evidence="2">CBS 103.79</strain>
    </source>
</reference>
<dbReference type="AlphaFoldDB" id="A0AAN6MGQ5"/>
<feature type="chain" id="PRO_5042898749" description="Secreted protein" evidence="1">
    <location>
        <begin position="22"/>
        <end position="117"/>
    </location>
</feature>
<organism evidence="2 3">
    <name type="scientific">Staphylotrichum tortipilum</name>
    <dbReference type="NCBI Taxonomy" id="2831512"/>
    <lineage>
        <taxon>Eukaryota</taxon>
        <taxon>Fungi</taxon>
        <taxon>Dikarya</taxon>
        <taxon>Ascomycota</taxon>
        <taxon>Pezizomycotina</taxon>
        <taxon>Sordariomycetes</taxon>
        <taxon>Sordariomycetidae</taxon>
        <taxon>Sordariales</taxon>
        <taxon>Chaetomiaceae</taxon>
        <taxon>Staphylotrichum</taxon>
    </lineage>
</organism>
<comment type="caution">
    <text evidence="2">The sequence shown here is derived from an EMBL/GenBank/DDBJ whole genome shotgun (WGS) entry which is preliminary data.</text>
</comment>
<evidence type="ECO:0008006" key="4">
    <source>
        <dbReference type="Google" id="ProtNLM"/>
    </source>
</evidence>